<dbReference type="CDD" id="cd00170">
    <property type="entry name" value="SEC14"/>
    <property type="match status" value="1"/>
</dbReference>
<dbReference type="Gene3D" id="3.40.525.10">
    <property type="entry name" value="CRAL-TRIO lipid binding domain"/>
    <property type="match status" value="1"/>
</dbReference>
<organism evidence="2 3">
    <name type="scientific">Photinus pyralis</name>
    <name type="common">Common eastern firefly</name>
    <name type="synonym">Lampyris pyralis</name>
    <dbReference type="NCBI Taxonomy" id="7054"/>
    <lineage>
        <taxon>Eukaryota</taxon>
        <taxon>Metazoa</taxon>
        <taxon>Ecdysozoa</taxon>
        <taxon>Arthropoda</taxon>
        <taxon>Hexapoda</taxon>
        <taxon>Insecta</taxon>
        <taxon>Pterygota</taxon>
        <taxon>Neoptera</taxon>
        <taxon>Endopterygota</taxon>
        <taxon>Coleoptera</taxon>
        <taxon>Polyphaga</taxon>
        <taxon>Elateriformia</taxon>
        <taxon>Elateroidea</taxon>
        <taxon>Lampyridae</taxon>
        <taxon>Lampyrinae</taxon>
        <taxon>Photinus</taxon>
    </lineage>
</organism>
<comment type="caution">
    <text evidence="2">The sequence shown here is derived from an EMBL/GenBank/DDBJ whole genome shotgun (WGS) entry which is preliminary data.</text>
</comment>
<dbReference type="SUPFAM" id="SSF46938">
    <property type="entry name" value="CRAL/TRIO N-terminal domain"/>
    <property type="match status" value="1"/>
</dbReference>
<gene>
    <name evidence="2" type="ORF">PPYR_03166</name>
</gene>
<dbReference type="InterPro" id="IPR036865">
    <property type="entry name" value="CRAL-TRIO_dom_sf"/>
</dbReference>
<proteinExistence type="predicted"/>
<dbReference type="InParanoid" id="A0A5N4A239"/>
<dbReference type="GO" id="GO:1902936">
    <property type="term" value="F:phosphatidylinositol bisphosphate binding"/>
    <property type="evidence" value="ECO:0007669"/>
    <property type="project" value="TreeGrafter"/>
</dbReference>
<evidence type="ECO:0000313" key="3">
    <source>
        <dbReference type="Proteomes" id="UP000327044"/>
    </source>
</evidence>
<evidence type="ECO:0000259" key="1">
    <source>
        <dbReference type="Pfam" id="PF00650"/>
    </source>
</evidence>
<dbReference type="InterPro" id="IPR036273">
    <property type="entry name" value="CRAL/TRIO_N_dom_sf"/>
</dbReference>
<dbReference type="SUPFAM" id="SSF52087">
    <property type="entry name" value="CRAL/TRIO domain"/>
    <property type="match status" value="1"/>
</dbReference>
<sequence>MKIFDAQDEYTKTKELRLEDVRALQEWVAKQPHMPSISESLLIAFFQSCYWSMEQTKAAIEKFVTWRAAWPDFFANLDLPHLRSAIDQNLATVLPIPSKEGYKLFYHKLMIPDSARYTPAELIKLADMVLVQDVMEKGPYGGLIMVSDLTDYDAAHILKVRVAESRRCLKYLQDAVPLRLKALHCVVSGKVLEILIPLIKPFLNRTLLGKVSTLHVQHHQPISFSYTFTTRTRHYSNVFPRTRFLKKLVGSNPVLRNCTRI</sequence>
<dbReference type="Proteomes" id="UP000327044">
    <property type="component" value="Unassembled WGS sequence"/>
</dbReference>
<name>A0A5N4A239_PHOPY</name>
<dbReference type="GO" id="GO:0016020">
    <property type="term" value="C:membrane"/>
    <property type="evidence" value="ECO:0007669"/>
    <property type="project" value="TreeGrafter"/>
</dbReference>
<dbReference type="EMBL" id="VVIM01000011">
    <property type="protein sequence ID" value="KAB0791366.1"/>
    <property type="molecule type" value="Genomic_DNA"/>
</dbReference>
<evidence type="ECO:0000313" key="2">
    <source>
        <dbReference type="EMBL" id="KAB0791366.1"/>
    </source>
</evidence>
<feature type="domain" description="CRAL-TRIO" evidence="1">
    <location>
        <begin position="96"/>
        <end position="214"/>
    </location>
</feature>
<dbReference type="AlphaFoldDB" id="A0A5N4A239"/>
<dbReference type="Pfam" id="PF00650">
    <property type="entry name" value="CRAL_TRIO"/>
    <property type="match status" value="1"/>
</dbReference>
<reference evidence="2 3" key="1">
    <citation type="journal article" date="2018" name="Elife">
        <title>Firefly genomes illuminate parallel origins of bioluminescence in beetles.</title>
        <authorList>
            <person name="Fallon T.R."/>
            <person name="Lower S.E."/>
            <person name="Chang C.H."/>
            <person name="Bessho-Uehara M."/>
            <person name="Martin G.J."/>
            <person name="Bewick A.J."/>
            <person name="Behringer M."/>
            <person name="Debat H.J."/>
            <person name="Wong I."/>
            <person name="Day J.C."/>
            <person name="Suvorov A."/>
            <person name="Silva C.J."/>
            <person name="Stanger-Hall K.F."/>
            <person name="Hall D.W."/>
            <person name="Schmitz R.J."/>
            <person name="Nelson D.R."/>
            <person name="Lewis S.M."/>
            <person name="Shigenobu S."/>
            <person name="Bybee S.M."/>
            <person name="Larracuente A.M."/>
            <person name="Oba Y."/>
            <person name="Weng J.K."/>
        </authorList>
    </citation>
    <scope>NUCLEOTIDE SEQUENCE [LARGE SCALE GENOMIC DNA]</scope>
    <source>
        <strain evidence="2">1611_PpyrPB1</strain>
        <tissue evidence="2">Whole body</tissue>
    </source>
</reference>
<keyword evidence="3" id="KW-1185">Reference proteome</keyword>
<dbReference type="PANTHER" id="PTHR10174">
    <property type="entry name" value="ALPHA-TOCOPHEROL TRANSFER PROTEIN-RELATED"/>
    <property type="match status" value="1"/>
</dbReference>
<accession>A0A5N4A239</accession>
<dbReference type="PANTHER" id="PTHR10174:SF213">
    <property type="entry name" value="CRAL-TRIO DOMAIN-CONTAINING PROTEIN"/>
    <property type="match status" value="1"/>
</dbReference>
<protein>
    <recommendedName>
        <fullName evidence="1">CRAL-TRIO domain-containing protein</fullName>
    </recommendedName>
</protein>
<dbReference type="InterPro" id="IPR001251">
    <property type="entry name" value="CRAL-TRIO_dom"/>
</dbReference>